<keyword evidence="15 33" id="KW-0812">Transmembrane</keyword>
<evidence type="ECO:0000256" key="23">
    <source>
        <dbReference type="ARBA" id="ARBA00023157"/>
    </source>
</evidence>
<keyword evidence="12" id="KW-0813">Transport</keyword>
<evidence type="ECO:0000256" key="6">
    <source>
        <dbReference type="ARBA" id="ARBA00004221"/>
    </source>
</evidence>
<sequence length="484" mass="53876">MTCCDLKCGLITGTVLGALIAVLGGILIPVGNMFIENTVHHETVLENGTLAFDTWTSVDIAIYRQFWLFDVQNPDDVVGQGAKPVLVQKGPYTYRTRFIPKKNITFNDNYTVSFVLPAGAIFEPSMSVGTEEDIFTSLNLAVAVCILTTISCHPSLPFCGVYGLLGHKLANWLIQRSNSTLFQNRTVKELLWGYKDPMLGSMLGVFYPYNDTIDGPYTVFTGKDDINKISDVNLNKCNISHINHIIQFCIHMLTDGSSFHPFLDKKEPLYFFSSDICRSISAKFDRTVDLKGISVYRYLLPPEALASPVENPDNQCYCTDPVLTKNCTTAGLLDLTACRGAPVFLSLPHFLYGSNDLHQGVIGLNPNFDEHSIFLDVEPITGFTLRFAKRLQLNMLYGPSDSILILNKIKDYTIFPILWVNETAVLDDETADMFKKELIARMELLEGFQIGLIVVGLILFASCLIGLIVVCTKPNNNKFSLVVK</sequence>
<feature type="transmembrane region" description="Helical" evidence="33">
    <location>
        <begin position="450"/>
        <end position="470"/>
    </location>
</feature>
<evidence type="ECO:0000256" key="33">
    <source>
        <dbReference type="SAM" id="Phobius"/>
    </source>
</evidence>
<dbReference type="GO" id="GO:0005044">
    <property type="term" value="F:scavenger receptor activity"/>
    <property type="evidence" value="ECO:0007669"/>
    <property type="project" value="TreeGrafter"/>
</dbReference>
<evidence type="ECO:0000256" key="26">
    <source>
        <dbReference type="ARBA" id="ARBA00023288"/>
    </source>
</evidence>
<comment type="catalytic activity">
    <reaction evidence="3">
        <text>hexadecanoate(out) = hexadecanoate(in)</text>
        <dbReference type="Rhea" id="RHEA:45256"/>
        <dbReference type="ChEBI" id="CHEBI:7896"/>
    </reaction>
    <physiologicalReaction direction="left-to-right" evidence="3">
        <dbReference type="Rhea" id="RHEA:45257"/>
    </physiologicalReaction>
</comment>
<evidence type="ECO:0000256" key="12">
    <source>
        <dbReference type="ARBA" id="ARBA00022448"/>
    </source>
</evidence>
<evidence type="ECO:0000256" key="22">
    <source>
        <dbReference type="ARBA" id="ARBA00023139"/>
    </source>
</evidence>
<keyword evidence="24" id="KW-0675">Receptor</keyword>
<comment type="catalytic activity">
    <reaction evidence="4">
        <text>tetradecanoate(out) = tetradecanoate(in)</text>
        <dbReference type="Rhea" id="RHEA:45252"/>
        <dbReference type="ChEBI" id="CHEBI:30807"/>
    </reaction>
    <physiologicalReaction direction="left-to-right" evidence="4">
        <dbReference type="Rhea" id="RHEA:45253"/>
    </physiologicalReaction>
</comment>
<evidence type="ECO:0000256" key="4">
    <source>
        <dbReference type="ARBA" id="ARBA00000996"/>
    </source>
</evidence>
<evidence type="ECO:0000256" key="20">
    <source>
        <dbReference type="ARBA" id="ARBA00023055"/>
    </source>
</evidence>
<evidence type="ECO:0000256" key="8">
    <source>
        <dbReference type="ARBA" id="ARBA00004555"/>
    </source>
</evidence>
<dbReference type="PANTHER" id="PTHR11923:SF12">
    <property type="entry name" value="PLATELET GLYCOPROTEIN 4"/>
    <property type="match status" value="1"/>
</dbReference>
<keyword evidence="19" id="KW-0333">Golgi apparatus</keyword>
<protein>
    <recommendedName>
        <fullName evidence="11">Platelet glycoprotein 4</fullName>
    </recommendedName>
    <alternativeName>
        <fullName evidence="31">Glycoprotein IIIb</fullName>
    </alternativeName>
    <alternativeName>
        <fullName evidence="29">PAS IV</fullName>
    </alternativeName>
    <alternativeName>
        <fullName evidence="30">PAS-4</fullName>
    </alternativeName>
    <alternativeName>
        <fullName evidence="28">Platelet glycoprotein IV</fullName>
    </alternativeName>
</protein>
<dbReference type="GO" id="GO:0009986">
    <property type="term" value="C:cell surface"/>
    <property type="evidence" value="ECO:0007669"/>
    <property type="project" value="TreeGrafter"/>
</dbReference>
<evidence type="ECO:0000313" key="35">
    <source>
        <dbReference type="Proteomes" id="UP000472260"/>
    </source>
</evidence>
<keyword evidence="22" id="KW-0564">Palmitate</keyword>
<comment type="catalytic activity">
    <reaction evidence="2">
        <text>(9Z)-octadecenoate(out) = (9Z)-octadecenoate(in)</text>
        <dbReference type="Rhea" id="RHEA:33655"/>
        <dbReference type="ChEBI" id="CHEBI:30823"/>
    </reaction>
    <physiologicalReaction direction="left-to-right" evidence="2">
        <dbReference type="Rhea" id="RHEA:33656"/>
    </physiologicalReaction>
</comment>
<evidence type="ECO:0000256" key="19">
    <source>
        <dbReference type="ARBA" id="ARBA00023034"/>
    </source>
</evidence>
<keyword evidence="20" id="KW-0445">Lipid transport</keyword>
<evidence type="ECO:0000256" key="31">
    <source>
        <dbReference type="ARBA" id="ARBA00032780"/>
    </source>
</evidence>
<evidence type="ECO:0000256" key="28">
    <source>
        <dbReference type="ARBA" id="ARBA00029966"/>
    </source>
</evidence>
<accession>A0A671R3L5</accession>
<keyword evidence="13" id="KW-1003">Cell membrane</keyword>
<feature type="disulfide bond" evidence="32">
    <location>
        <begin position="249"/>
        <end position="316"/>
    </location>
</feature>
<dbReference type="GO" id="GO:0016324">
    <property type="term" value="C:apical plasma membrane"/>
    <property type="evidence" value="ECO:0007669"/>
    <property type="project" value="UniProtKB-SubCell"/>
</dbReference>
<dbReference type="GO" id="GO:0034383">
    <property type="term" value="P:low-density lipoprotein particle clearance"/>
    <property type="evidence" value="ECO:0007669"/>
    <property type="project" value="TreeGrafter"/>
</dbReference>
<evidence type="ECO:0000256" key="18">
    <source>
        <dbReference type="ARBA" id="ARBA00022989"/>
    </source>
</evidence>
<dbReference type="AlphaFoldDB" id="A0A671R3L5"/>
<keyword evidence="23 32" id="KW-1015">Disulfide bond</keyword>
<keyword evidence="16" id="KW-0832">Ubl conjugation</keyword>
<feature type="transmembrane region" description="Helical" evidence="33">
    <location>
        <begin position="15"/>
        <end position="35"/>
    </location>
</feature>
<comment type="catalytic activity">
    <reaction evidence="27">
        <text>tetracosanoate(out) = tetracosanoate(in)</text>
        <dbReference type="Rhea" id="RHEA:45260"/>
        <dbReference type="ChEBI" id="CHEBI:31014"/>
    </reaction>
    <physiologicalReaction direction="left-to-right" evidence="27">
        <dbReference type="Rhea" id="RHEA:45261"/>
    </physiologicalReaction>
</comment>
<keyword evidence="21 33" id="KW-0472">Membrane</keyword>
<dbReference type="GO" id="GO:0006898">
    <property type="term" value="P:receptor-mediated endocytosis"/>
    <property type="evidence" value="ECO:0007669"/>
    <property type="project" value="TreeGrafter"/>
</dbReference>
<comment type="catalytic activity">
    <reaction evidence="1">
        <text>(9Z,12Z)-octadecadienoate(out) = (9Z,12Z)-octadecadienoate(in)</text>
        <dbReference type="Rhea" id="RHEA:45264"/>
        <dbReference type="ChEBI" id="CHEBI:30245"/>
    </reaction>
    <physiologicalReaction direction="left-to-right" evidence="1">
        <dbReference type="Rhea" id="RHEA:45265"/>
    </physiologicalReaction>
</comment>
<evidence type="ECO:0000256" key="7">
    <source>
        <dbReference type="ARBA" id="ARBA00004285"/>
    </source>
</evidence>
<evidence type="ECO:0000256" key="17">
    <source>
        <dbReference type="ARBA" id="ARBA00022889"/>
    </source>
</evidence>
<dbReference type="PRINTS" id="PR01610">
    <property type="entry name" value="CD36ANTIGEN"/>
</dbReference>
<evidence type="ECO:0000256" key="25">
    <source>
        <dbReference type="ARBA" id="ARBA00023180"/>
    </source>
</evidence>
<evidence type="ECO:0000256" key="15">
    <source>
        <dbReference type="ARBA" id="ARBA00022692"/>
    </source>
</evidence>
<gene>
    <name evidence="34" type="primary">cd36</name>
</gene>
<evidence type="ECO:0000256" key="11">
    <source>
        <dbReference type="ARBA" id="ARBA00020772"/>
    </source>
</evidence>
<evidence type="ECO:0000313" key="34">
    <source>
        <dbReference type="Ensembl" id="ENSSANP00000077713.1"/>
    </source>
</evidence>
<evidence type="ECO:0000256" key="29">
    <source>
        <dbReference type="ARBA" id="ARBA00031821"/>
    </source>
</evidence>
<evidence type="ECO:0000256" key="5">
    <source>
        <dbReference type="ARBA" id="ARBA00001892"/>
    </source>
</evidence>
<evidence type="ECO:0000256" key="1">
    <source>
        <dbReference type="ARBA" id="ARBA00000542"/>
    </source>
</evidence>
<evidence type="ECO:0000256" key="9">
    <source>
        <dbReference type="ARBA" id="ARBA00004651"/>
    </source>
</evidence>
<keyword evidence="14" id="KW-1017">Isopeptide bond</keyword>
<proteinExistence type="inferred from homology"/>
<keyword evidence="26" id="KW-0449">Lipoprotein</keyword>
<dbReference type="InterPro" id="IPR002159">
    <property type="entry name" value="CD36_fam"/>
</dbReference>
<dbReference type="Ensembl" id="ENSSANT00000082615.1">
    <property type="protein sequence ID" value="ENSSANP00000077713.1"/>
    <property type="gene ID" value="ENSSANG00000038497.1"/>
</dbReference>
<dbReference type="Pfam" id="PF01130">
    <property type="entry name" value="CD36"/>
    <property type="match status" value="1"/>
</dbReference>
<dbReference type="GO" id="GO:0150094">
    <property type="term" value="P:amyloid-beta clearance by cellular catabolic process"/>
    <property type="evidence" value="ECO:0007669"/>
    <property type="project" value="TreeGrafter"/>
</dbReference>
<dbReference type="InterPro" id="IPR005428">
    <property type="entry name" value="CD36/SCARB1/SNMP1"/>
</dbReference>
<evidence type="ECO:0000256" key="30">
    <source>
        <dbReference type="ARBA" id="ARBA00032188"/>
    </source>
</evidence>
<organism evidence="34 35">
    <name type="scientific">Sinocyclocheilus anshuiensis</name>
    <dbReference type="NCBI Taxonomy" id="1608454"/>
    <lineage>
        <taxon>Eukaryota</taxon>
        <taxon>Metazoa</taxon>
        <taxon>Chordata</taxon>
        <taxon>Craniata</taxon>
        <taxon>Vertebrata</taxon>
        <taxon>Euteleostomi</taxon>
        <taxon>Actinopterygii</taxon>
        <taxon>Neopterygii</taxon>
        <taxon>Teleostei</taxon>
        <taxon>Ostariophysi</taxon>
        <taxon>Cypriniformes</taxon>
        <taxon>Cyprinidae</taxon>
        <taxon>Cyprininae</taxon>
        <taxon>Sinocyclocheilus</taxon>
    </lineage>
</organism>
<comment type="catalytic activity">
    <reaction evidence="5">
        <text>butanoate(out) = butanoate(in)</text>
        <dbReference type="Rhea" id="RHEA:45248"/>
        <dbReference type="ChEBI" id="CHEBI:17968"/>
    </reaction>
    <physiologicalReaction direction="left-to-right" evidence="5">
        <dbReference type="Rhea" id="RHEA:45249"/>
    </physiologicalReaction>
</comment>
<keyword evidence="25" id="KW-0325">Glycoprotein</keyword>
<dbReference type="GO" id="GO:0005794">
    <property type="term" value="C:Golgi apparatus"/>
    <property type="evidence" value="ECO:0007669"/>
    <property type="project" value="UniProtKB-SubCell"/>
</dbReference>
<keyword evidence="18 33" id="KW-1133">Transmembrane helix</keyword>
<evidence type="ECO:0000256" key="2">
    <source>
        <dbReference type="ARBA" id="ARBA00000626"/>
    </source>
</evidence>
<evidence type="ECO:0000256" key="24">
    <source>
        <dbReference type="ARBA" id="ARBA00023170"/>
    </source>
</evidence>
<evidence type="ECO:0000256" key="3">
    <source>
        <dbReference type="ARBA" id="ARBA00000934"/>
    </source>
</evidence>
<dbReference type="Proteomes" id="UP000472260">
    <property type="component" value="Unassembled WGS sequence"/>
</dbReference>
<evidence type="ECO:0000256" key="10">
    <source>
        <dbReference type="ARBA" id="ARBA00010532"/>
    </source>
</evidence>
<dbReference type="PRINTS" id="PR01609">
    <property type="entry name" value="CD36FAMILY"/>
</dbReference>
<dbReference type="GO" id="GO:0019915">
    <property type="term" value="P:lipid storage"/>
    <property type="evidence" value="ECO:0007669"/>
    <property type="project" value="TreeGrafter"/>
</dbReference>
<keyword evidence="35" id="KW-1185">Reference proteome</keyword>
<evidence type="ECO:0000256" key="21">
    <source>
        <dbReference type="ARBA" id="ARBA00023136"/>
    </source>
</evidence>
<name>A0A671R3L5_9TELE</name>
<dbReference type="GO" id="GO:0030169">
    <property type="term" value="F:low-density lipoprotein particle binding"/>
    <property type="evidence" value="ECO:0007669"/>
    <property type="project" value="TreeGrafter"/>
</dbReference>
<evidence type="ECO:0000256" key="32">
    <source>
        <dbReference type="PIRSR" id="PIRSR605428-52"/>
    </source>
</evidence>
<comment type="subcellular location">
    <subcellularLocation>
        <location evidence="6">Apical cell membrane</location>
    </subcellularLocation>
    <subcellularLocation>
        <location evidence="9">Cell membrane</location>
        <topology evidence="9">Multi-pass membrane protein</topology>
    </subcellularLocation>
    <subcellularLocation>
        <location evidence="8">Golgi apparatus</location>
    </subcellularLocation>
    <subcellularLocation>
        <location evidence="7">Membrane raft</location>
    </subcellularLocation>
</comment>
<dbReference type="GO" id="GO:0005901">
    <property type="term" value="C:caveola"/>
    <property type="evidence" value="ECO:0007669"/>
    <property type="project" value="TreeGrafter"/>
</dbReference>
<evidence type="ECO:0000256" key="14">
    <source>
        <dbReference type="ARBA" id="ARBA00022499"/>
    </source>
</evidence>
<evidence type="ECO:0000256" key="16">
    <source>
        <dbReference type="ARBA" id="ARBA00022843"/>
    </source>
</evidence>
<comment type="similarity">
    <text evidence="10">Belongs to the CD36 family.</text>
</comment>
<evidence type="ECO:0000256" key="13">
    <source>
        <dbReference type="ARBA" id="ARBA00022475"/>
    </source>
</evidence>
<feature type="disulfide bond" evidence="32">
    <location>
        <begin position="277"/>
        <end position="338"/>
    </location>
</feature>
<feature type="disulfide bond" evidence="32">
    <location>
        <begin position="318"/>
        <end position="327"/>
    </location>
</feature>
<dbReference type="GO" id="GO:0007155">
    <property type="term" value="P:cell adhesion"/>
    <property type="evidence" value="ECO:0007669"/>
    <property type="project" value="UniProtKB-KW"/>
</dbReference>
<dbReference type="GO" id="GO:0005041">
    <property type="term" value="F:low-density lipoprotein particle receptor activity"/>
    <property type="evidence" value="ECO:0007669"/>
    <property type="project" value="TreeGrafter"/>
</dbReference>
<dbReference type="GO" id="GO:0044539">
    <property type="term" value="P:long-chain fatty acid import into cell"/>
    <property type="evidence" value="ECO:0007669"/>
    <property type="project" value="TreeGrafter"/>
</dbReference>
<evidence type="ECO:0000256" key="27">
    <source>
        <dbReference type="ARBA" id="ARBA00023949"/>
    </source>
</evidence>
<dbReference type="GO" id="GO:0042953">
    <property type="term" value="P:lipoprotein transport"/>
    <property type="evidence" value="ECO:0007669"/>
    <property type="project" value="TreeGrafter"/>
</dbReference>
<reference evidence="34" key="2">
    <citation type="submission" date="2025-09" db="UniProtKB">
        <authorList>
            <consortium name="Ensembl"/>
        </authorList>
    </citation>
    <scope>IDENTIFICATION</scope>
</reference>
<dbReference type="PANTHER" id="PTHR11923">
    <property type="entry name" value="SCAVENGER RECEPTOR CLASS B TYPE-1 SR-B1"/>
    <property type="match status" value="1"/>
</dbReference>
<reference evidence="34" key="1">
    <citation type="submission" date="2025-08" db="UniProtKB">
        <authorList>
            <consortium name="Ensembl"/>
        </authorList>
    </citation>
    <scope>IDENTIFICATION</scope>
</reference>
<keyword evidence="17" id="KW-0130">Cell adhesion</keyword>